<dbReference type="Proteomes" id="UP000054018">
    <property type="component" value="Unassembled WGS sequence"/>
</dbReference>
<evidence type="ECO:0000256" key="1">
    <source>
        <dbReference type="SAM" id="Phobius"/>
    </source>
</evidence>
<gene>
    <name evidence="2" type="ORF">PISMIDRAFT_681547</name>
</gene>
<sequence>MHGLVAYDDDSHSDSEAIVASTSKTIAKGTVSNVRVSSPALGTIVSLFVGCVFFCLG</sequence>
<dbReference type="HOGENOM" id="CLU_2997368_0_0_1"/>
<name>A0A0C9ZND4_9AGAM</name>
<reference evidence="2 3" key="1">
    <citation type="submission" date="2014-04" db="EMBL/GenBank/DDBJ databases">
        <authorList>
            <consortium name="DOE Joint Genome Institute"/>
            <person name="Kuo A."/>
            <person name="Kohler A."/>
            <person name="Costa M.D."/>
            <person name="Nagy L.G."/>
            <person name="Floudas D."/>
            <person name="Copeland A."/>
            <person name="Barry K.W."/>
            <person name="Cichocki N."/>
            <person name="Veneault-Fourrey C."/>
            <person name="LaButti K."/>
            <person name="Lindquist E.A."/>
            <person name="Lipzen A."/>
            <person name="Lundell T."/>
            <person name="Morin E."/>
            <person name="Murat C."/>
            <person name="Sun H."/>
            <person name="Tunlid A."/>
            <person name="Henrissat B."/>
            <person name="Grigoriev I.V."/>
            <person name="Hibbett D.S."/>
            <person name="Martin F."/>
            <person name="Nordberg H.P."/>
            <person name="Cantor M.N."/>
            <person name="Hua S.X."/>
        </authorList>
    </citation>
    <scope>NUCLEOTIDE SEQUENCE [LARGE SCALE GENOMIC DNA]</scope>
    <source>
        <strain evidence="2 3">441</strain>
    </source>
</reference>
<protein>
    <submittedName>
        <fullName evidence="2">Uncharacterized protein</fullName>
    </submittedName>
</protein>
<evidence type="ECO:0000313" key="3">
    <source>
        <dbReference type="Proteomes" id="UP000054018"/>
    </source>
</evidence>
<keyword evidence="1" id="KW-1133">Transmembrane helix</keyword>
<keyword evidence="1" id="KW-0472">Membrane</keyword>
<reference evidence="3" key="2">
    <citation type="submission" date="2015-01" db="EMBL/GenBank/DDBJ databases">
        <title>Evolutionary Origins and Diversification of the Mycorrhizal Mutualists.</title>
        <authorList>
            <consortium name="DOE Joint Genome Institute"/>
            <consortium name="Mycorrhizal Genomics Consortium"/>
            <person name="Kohler A."/>
            <person name="Kuo A."/>
            <person name="Nagy L.G."/>
            <person name="Floudas D."/>
            <person name="Copeland A."/>
            <person name="Barry K.W."/>
            <person name="Cichocki N."/>
            <person name="Veneault-Fourrey C."/>
            <person name="LaButti K."/>
            <person name="Lindquist E.A."/>
            <person name="Lipzen A."/>
            <person name="Lundell T."/>
            <person name="Morin E."/>
            <person name="Murat C."/>
            <person name="Riley R."/>
            <person name="Ohm R."/>
            <person name="Sun H."/>
            <person name="Tunlid A."/>
            <person name="Henrissat B."/>
            <person name="Grigoriev I.V."/>
            <person name="Hibbett D.S."/>
            <person name="Martin F."/>
        </authorList>
    </citation>
    <scope>NUCLEOTIDE SEQUENCE [LARGE SCALE GENOMIC DNA]</scope>
    <source>
        <strain evidence="3">441</strain>
    </source>
</reference>
<keyword evidence="3" id="KW-1185">Reference proteome</keyword>
<dbReference type="EMBL" id="KN833753">
    <property type="protein sequence ID" value="KIK21313.1"/>
    <property type="molecule type" value="Genomic_DNA"/>
</dbReference>
<accession>A0A0C9ZND4</accession>
<keyword evidence="1" id="KW-0812">Transmembrane</keyword>
<organism evidence="2 3">
    <name type="scientific">Pisolithus microcarpus 441</name>
    <dbReference type="NCBI Taxonomy" id="765257"/>
    <lineage>
        <taxon>Eukaryota</taxon>
        <taxon>Fungi</taxon>
        <taxon>Dikarya</taxon>
        <taxon>Basidiomycota</taxon>
        <taxon>Agaricomycotina</taxon>
        <taxon>Agaricomycetes</taxon>
        <taxon>Agaricomycetidae</taxon>
        <taxon>Boletales</taxon>
        <taxon>Sclerodermatineae</taxon>
        <taxon>Pisolithaceae</taxon>
        <taxon>Pisolithus</taxon>
    </lineage>
</organism>
<feature type="transmembrane region" description="Helical" evidence="1">
    <location>
        <begin position="36"/>
        <end position="56"/>
    </location>
</feature>
<dbReference type="AlphaFoldDB" id="A0A0C9ZND4"/>
<proteinExistence type="predicted"/>
<evidence type="ECO:0000313" key="2">
    <source>
        <dbReference type="EMBL" id="KIK21313.1"/>
    </source>
</evidence>
<dbReference type="OrthoDB" id="10503294at2759"/>